<evidence type="ECO:0008006" key="7">
    <source>
        <dbReference type="Google" id="ProtNLM"/>
    </source>
</evidence>
<accession>A0A075FGH9</accession>
<dbReference type="EMBL" id="KF900308">
    <property type="protein sequence ID" value="AIE90404.1"/>
    <property type="molecule type" value="Genomic_DNA"/>
</dbReference>
<keyword evidence="3 5" id="KW-1133">Transmembrane helix</keyword>
<evidence type="ECO:0000256" key="1">
    <source>
        <dbReference type="ARBA" id="ARBA00004127"/>
    </source>
</evidence>
<comment type="subcellular location">
    <subcellularLocation>
        <location evidence="1">Endomembrane system</location>
        <topology evidence="1">Multi-pass membrane protein</topology>
    </subcellularLocation>
</comment>
<feature type="transmembrane region" description="Helical" evidence="5">
    <location>
        <begin position="159"/>
        <end position="187"/>
    </location>
</feature>
<dbReference type="GO" id="GO:0016020">
    <property type="term" value="C:membrane"/>
    <property type="evidence" value="ECO:0007669"/>
    <property type="project" value="InterPro"/>
</dbReference>
<feature type="transmembrane region" description="Helical" evidence="5">
    <location>
        <begin position="338"/>
        <end position="355"/>
    </location>
</feature>
<dbReference type="InterPro" id="IPR006639">
    <property type="entry name" value="Preselin/SPP"/>
</dbReference>
<keyword evidence="2 5" id="KW-0812">Transmembrane</keyword>
<feature type="transmembrane region" description="Helical" evidence="5">
    <location>
        <begin position="293"/>
        <end position="317"/>
    </location>
</feature>
<dbReference type="GO" id="GO:0012505">
    <property type="term" value="C:endomembrane system"/>
    <property type="evidence" value="ECO:0007669"/>
    <property type="project" value="UniProtKB-SubCell"/>
</dbReference>
<dbReference type="SMART" id="SM00730">
    <property type="entry name" value="PSN"/>
    <property type="match status" value="1"/>
</dbReference>
<dbReference type="NCBIfam" id="NF041679">
    <property type="entry name" value="IMP_arch_presen"/>
    <property type="match status" value="1"/>
</dbReference>
<protein>
    <recommendedName>
        <fullName evidence="7">Presenilin-like membrane protease, A22 family</fullName>
    </recommendedName>
</protein>
<organism evidence="6">
    <name type="scientific">uncultured marine group II/III euryarchaeote AD1000_02_H02</name>
    <dbReference type="NCBI Taxonomy" id="1457702"/>
    <lineage>
        <taxon>Archaea</taxon>
        <taxon>Methanobacteriati</taxon>
        <taxon>Methanobacteriota</taxon>
        <taxon>environmental samples</taxon>
    </lineage>
</organism>
<sequence>MGLEVRGSMDGSESGSVLEVMRQQWASMVSMGGMFVGTILLGLSIQPVYDIDEVRAFGAEGASKGGYVALELLFIMIFTVLIIWLARKGLDFAIKAIVMFALWFSLFYAVQPFSALLWWLMGLESINLVAGSTVVISTALMLLLHLYPEWYVVNTVGVLVGAGVITLIGVSFVPVLIIAFMLAAAIYDHWAVNSSKHMLELADTMIKNKLPVLLVAPKERGYSFIEEEDRVMRREDSEDMDWDDPAPNIKPKSGGRDALFMGLGDVIFPGMLVISSVSFLPEWGPEISTIWGIPMYAGPLAVGLGTLFGGLCGYVALMTKVARGEAQAGLPLLNGGSILGYIVSGVIAVGPAALWQDISFL</sequence>
<evidence type="ECO:0000256" key="4">
    <source>
        <dbReference type="ARBA" id="ARBA00023136"/>
    </source>
</evidence>
<dbReference type="GO" id="GO:0042500">
    <property type="term" value="F:aspartic endopeptidase activity, intramembrane cleaving"/>
    <property type="evidence" value="ECO:0007669"/>
    <property type="project" value="InterPro"/>
</dbReference>
<proteinExistence type="predicted"/>
<evidence type="ECO:0000256" key="5">
    <source>
        <dbReference type="SAM" id="Phobius"/>
    </source>
</evidence>
<feature type="transmembrane region" description="Helical" evidence="5">
    <location>
        <begin position="126"/>
        <end position="147"/>
    </location>
</feature>
<keyword evidence="4 5" id="KW-0472">Membrane</keyword>
<evidence type="ECO:0000256" key="3">
    <source>
        <dbReference type="ARBA" id="ARBA00022989"/>
    </source>
</evidence>
<feature type="transmembrane region" description="Helical" evidence="5">
    <location>
        <begin position="92"/>
        <end position="119"/>
    </location>
</feature>
<feature type="transmembrane region" description="Helical" evidence="5">
    <location>
        <begin position="66"/>
        <end position="86"/>
    </location>
</feature>
<feature type="transmembrane region" description="Helical" evidence="5">
    <location>
        <begin position="25"/>
        <end position="45"/>
    </location>
</feature>
<dbReference type="AlphaFoldDB" id="A0A075FGH9"/>
<dbReference type="Pfam" id="PF06550">
    <property type="entry name" value="SPP"/>
    <property type="match status" value="1"/>
</dbReference>
<name>A0A075FGH9_9EURY</name>
<evidence type="ECO:0000313" key="6">
    <source>
        <dbReference type="EMBL" id="AIE90404.1"/>
    </source>
</evidence>
<reference evidence="6" key="1">
    <citation type="journal article" date="2014" name="Genome Biol. Evol.">
        <title>Pangenome evidence for extensive interdomain horizontal transfer affecting lineage core and shell genes in uncultured planktonic thaumarchaeota and euryarchaeota.</title>
        <authorList>
            <person name="Deschamps P."/>
            <person name="Zivanovic Y."/>
            <person name="Moreira D."/>
            <person name="Rodriguez-Valera F."/>
            <person name="Lopez-Garcia P."/>
        </authorList>
    </citation>
    <scope>NUCLEOTIDE SEQUENCE</scope>
</reference>
<dbReference type="InterPro" id="IPR010545">
    <property type="entry name" value="SPP"/>
</dbReference>
<evidence type="ECO:0000256" key="2">
    <source>
        <dbReference type="ARBA" id="ARBA00022692"/>
    </source>
</evidence>
<feature type="transmembrane region" description="Helical" evidence="5">
    <location>
        <begin position="258"/>
        <end position="281"/>
    </location>
</feature>